<reference evidence="1" key="1">
    <citation type="submission" date="2020-08" db="EMBL/GenBank/DDBJ databases">
        <title>Multicomponent nature underlies the extraordinary mechanical properties of spider dragline silk.</title>
        <authorList>
            <person name="Kono N."/>
            <person name="Nakamura H."/>
            <person name="Mori M."/>
            <person name="Yoshida Y."/>
            <person name="Ohtoshi R."/>
            <person name="Malay A.D."/>
            <person name="Moran D.A.P."/>
            <person name="Tomita M."/>
            <person name="Numata K."/>
            <person name="Arakawa K."/>
        </authorList>
    </citation>
    <scope>NUCLEOTIDE SEQUENCE</scope>
</reference>
<keyword evidence="2" id="KW-1185">Reference proteome</keyword>
<protein>
    <submittedName>
        <fullName evidence="1">Uncharacterized protein</fullName>
    </submittedName>
</protein>
<dbReference type="AlphaFoldDB" id="A0A8X6Y324"/>
<name>A0A8X6Y324_9ARAC</name>
<accession>A0A8X6Y324</accession>
<dbReference type="Proteomes" id="UP000886998">
    <property type="component" value="Unassembled WGS sequence"/>
</dbReference>
<comment type="caution">
    <text evidence="1">The sequence shown here is derived from an EMBL/GenBank/DDBJ whole genome shotgun (WGS) entry which is preliminary data.</text>
</comment>
<organism evidence="1 2">
    <name type="scientific">Trichonephila inaurata madagascariensis</name>
    <dbReference type="NCBI Taxonomy" id="2747483"/>
    <lineage>
        <taxon>Eukaryota</taxon>
        <taxon>Metazoa</taxon>
        <taxon>Ecdysozoa</taxon>
        <taxon>Arthropoda</taxon>
        <taxon>Chelicerata</taxon>
        <taxon>Arachnida</taxon>
        <taxon>Araneae</taxon>
        <taxon>Araneomorphae</taxon>
        <taxon>Entelegynae</taxon>
        <taxon>Araneoidea</taxon>
        <taxon>Nephilidae</taxon>
        <taxon>Trichonephila</taxon>
        <taxon>Trichonephila inaurata</taxon>
    </lineage>
</organism>
<proteinExistence type="predicted"/>
<gene>
    <name evidence="1" type="ORF">TNIN_272771</name>
</gene>
<evidence type="ECO:0000313" key="1">
    <source>
        <dbReference type="EMBL" id="GFY63495.1"/>
    </source>
</evidence>
<sequence>MSTSLLGPYRSNTLSFFLAKDLFQAFAKFPGTTFPSTLENNTKKLLYEFLVEKDISNSPCRRPGERRIRKRNKINKCQGEDEVWEWL</sequence>
<dbReference type="EMBL" id="BMAV01014804">
    <property type="protein sequence ID" value="GFY63495.1"/>
    <property type="molecule type" value="Genomic_DNA"/>
</dbReference>
<evidence type="ECO:0000313" key="2">
    <source>
        <dbReference type="Proteomes" id="UP000886998"/>
    </source>
</evidence>